<name>A0A0K3A1K9_9XANT</name>
<accession>A0A0K3A1K9</accession>
<evidence type="ECO:0000313" key="1">
    <source>
        <dbReference type="EMBL" id="CTP91793.1"/>
    </source>
</evidence>
<dbReference type="Proteomes" id="UP000046187">
    <property type="component" value="Unassembled WGS sequence"/>
</dbReference>
<gene>
    <name evidence="1" type="ORF">XTALMG727_3550</name>
</gene>
<dbReference type="AlphaFoldDB" id="A0A0K3A1K9"/>
<dbReference type="EMBL" id="CXOI01000064">
    <property type="protein sequence ID" value="CTP91793.1"/>
    <property type="molecule type" value="Genomic_DNA"/>
</dbReference>
<evidence type="ECO:0000313" key="2">
    <source>
        <dbReference type="Proteomes" id="UP000046187"/>
    </source>
</evidence>
<reference evidence="2" key="1">
    <citation type="submission" date="2015-07" db="EMBL/GenBank/DDBJ databases">
        <authorList>
            <person name="Wibberg D."/>
        </authorList>
    </citation>
    <scope>NUCLEOTIDE SEQUENCE [LARGE SCALE GENOMIC DNA]</scope>
</reference>
<organism evidence="1 2">
    <name type="scientific">Xanthomonas graminis pv. arrhenatheri LMG 727</name>
    <dbReference type="NCBI Taxonomy" id="1195923"/>
    <lineage>
        <taxon>Bacteria</taxon>
        <taxon>Pseudomonadati</taxon>
        <taxon>Pseudomonadota</taxon>
        <taxon>Gammaproteobacteria</taxon>
        <taxon>Lysobacterales</taxon>
        <taxon>Lysobacteraceae</taxon>
        <taxon>Xanthomonas</taxon>
        <taxon>Xanthomonas translucens group</taxon>
        <taxon>Xanthomonas graminis</taxon>
    </lineage>
</organism>
<sequence length="75" mass="8109">MATALSLVHVDSQSSSAMDDKENLLKTRVGNFLQAISKNKDVNMMVVSIAKENNGNAADLVDALKKLLEPLPNLK</sequence>
<proteinExistence type="predicted"/>
<protein>
    <submittedName>
        <fullName evidence="1">Uncharacterized protein</fullName>
    </submittedName>
</protein>
<keyword evidence="2" id="KW-1185">Reference proteome</keyword>